<evidence type="ECO:0000313" key="2">
    <source>
        <dbReference type="EMBL" id="NDJ16150.1"/>
    </source>
</evidence>
<reference evidence="2" key="1">
    <citation type="submission" date="2019-12" db="EMBL/GenBank/DDBJ databases">
        <title>High-Quality draft genome sequences of three cyanobacteria isolated from the limestone walls of the Old Cathedral of Coimbra.</title>
        <authorList>
            <person name="Tiago I."/>
            <person name="Soares F."/>
            <person name="Portugal A."/>
        </authorList>
    </citation>
    <scope>NUCLEOTIDE SEQUENCE</scope>
    <source>
        <strain evidence="2">A</strain>
    </source>
</reference>
<dbReference type="InterPro" id="IPR025433">
    <property type="entry name" value="DUF4168"/>
</dbReference>
<protein>
    <submittedName>
        <fullName evidence="2">DUF4168 domain-containing protein</fullName>
    </submittedName>
</protein>
<comment type="caution">
    <text evidence="2">The sequence shown here is derived from an EMBL/GenBank/DDBJ whole genome shotgun (WGS) entry which is preliminary data.</text>
</comment>
<gene>
    <name evidence="2" type="ORF">GS601_02415</name>
</gene>
<sequence length="175" mass="19331">MTYEPQPCASLRNVTPSMMKRAFSLSARMQQLLAHSLLVGSLSSIALLCGWTPTFSGHSASFDSAAFAQEPPFTRYVRAAVEIEKTRQRLLDQVKQLTGGSVPSNVCHSDNIEKINSGIRDQVKGICDTFAAQAGQIVARNGLKREEFNQFQMKAQQDSGVRSQIKTEIQRLGLR</sequence>
<dbReference type="EMBL" id="WVIE01000002">
    <property type="protein sequence ID" value="NDJ16150.1"/>
    <property type="molecule type" value="Genomic_DNA"/>
</dbReference>
<feature type="domain" description="DUF4168" evidence="1">
    <location>
        <begin position="74"/>
        <end position="165"/>
    </location>
</feature>
<evidence type="ECO:0000259" key="1">
    <source>
        <dbReference type="Pfam" id="PF13767"/>
    </source>
</evidence>
<name>A0A8J7YZD1_9CYAN</name>
<dbReference type="Pfam" id="PF13767">
    <property type="entry name" value="DUF4168"/>
    <property type="match status" value="1"/>
</dbReference>
<dbReference type="Proteomes" id="UP000646053">
    <property type="component" value="Unassembled WGS sequence"/>
</dbReference>
<dbReference type="AlphaFoldDB" id="A0A8J7YZD1"/>
<proteinExistence type="predicted"/>
<evidence type="ECO:0000313" key="3">
    <source>
        <dbReference type="Proteomes" id="UP000646053"/>
    </source>
</evidence>
<accession>A0A8J7YZD1</accession>
<keyword evidence="3" id="KW-1185">Reference proteome</keyword>
<organism evidence="2 3">
    <name type="scientific">Myxacorys almedinensis A</name>
    <dbReference type="NCBI Taxonomy" id="2690445"/>
    <lineage>
        <taxon>Bacteria</taxon>
        <taxon>Bacillati</taxon>
        <taxon>Cyanobacteriota</taxon>
        <taxon>Cyanophyceae</taxon>
        <taxon>Leptolyngbyales</taxon>
        <taxon>Leptolyngbyaceae</taxon>
        <taxon>Myxacorys</taxon>
        <taxon>Myxacorys almedinensis</taxon>
    </lineage>
</organism>